<keyword evidence="2" id="KW-1133">Transmembrane helix</keyword>
<dbReference type="EMBL" id="MU004475">
    <property type="protein sequence ID" value="KAF2649878.1"/>
    <property type="molecule type" value="Genomic_DNA"/>
</dbReference>
<dbReference type="GO" id="GO:0005739">
    <property type="term" value="C:mitochondrion"/>
    <property type="evidence" value="ECO:0007669"/>
    <property type="project" value="TreeGrafter"/>
</dbReference>
<dbReference type="PANTHER" id="PTHR11803:SF58">
    <property type="entry name" value="PROTEIN HMF1-RELATED"/>
    <property type="match status" value="1"/>
</dbReference>
<evidence type="ECO:0000313" key="3">
    <source>
        <dbReference type="EMBL" id="KAF2649878.1"/>
    </source>
</evidence>
<dbReference type="Pfam" id="PF01042">
    <property type="entry name" value="Ribonuc_L-PSP"/>
    <property type="match status" value="1"/>
</dbReference>
<accession>A0A6A6STV2</accession>
<dbReference type="SUPFAM" id="SSF55298">
    <property type="entry name" value="YjgF-like"/>
    <property type="match status" value="1"/>
</dbReference>
<protein>
    <recommendedName>
        <fullName evidence="5">YjgF-like protein</fullName>
    </recommendedName>
</protein>
<keyword evidence="2" id="KW-0472">Membrane</keyword>
<keyword evidence="4" id="KW-1185">Reference proteome</keyword>
<name>A0A6A6STV2_9PLEO</name>
<evidence type="ECO:0000313" key="4">
    <source>
        <dbReference type="Proteomes" id="UP000799324"/>
    </source>
</evidence>
<evidence type="ECO:0000256" key="1">
    <source>
        <dbReference type="ARBA" id="ARBA00010552"/>
    </source>
</evidence>
<dbReference type="AlphaFoldDB" id="A0A6A6STV2"/>
<gene>
    <name evidence="3" type="ORF">K491DRAFT_697736</name>
</gene>
<dbReference type="PANTHER" id="PTHR11803">
    <property type="entry name" value="2-IMINOBUTANOATE/2-IMINOPROPANOATE DEAMINASE RIDA"/>
    <property type="match status" value="1"/>
</dbReference>
<reference evidence="3" key="1">
    <citation type="journal article" date="2020" name="Stud. Mycol.">
        <title>101 Dothideomycetes genomes: a test case for predicting lifestyles and emergence of pathogens.</title>
        <authorList>
            <person name="Haridas S."/>
            <person name="Albert R."/>
            <person name="Binder M."/>
            <person name="Bloem J."/>
            <person name="Labutti K."/>
            <person name="Salamov A."/>
            <person name="Andreopoulos B."/>
            <person name="Baker S."/>
            <person name="Barry K."/>
            <person name="Bills G."/>
            <person name="Bluhm B."/>
            <person name="Cannon C."/>
            <person name="Castanera R."/>
            <person name="Culley D."/>
            <person name="Daum C."/>
            <person name="Ezra D."/>
            <person name="Gonzalez J."/>
            <person name="Henrissat B."/>
            <person name="Kuo A."/>
            <person name="Liang C."/>
            <person name="Lipzen A."/>
            <person name="Lutzoni F."/>
            <person name="Magnuson J."/>
            <person name="Mondo S."/>
            <person name="Nolan M."/>
            <person name="Ohm R."/>
            <person name="Pangilinan J."/>
            <person name="Park H.-J."/>
            <person name="Ramirez L."/>
            <person name="Alfaro M."/>
            <person name="Sun H."/>
            <person name="Tritt A."/>
            <person name="Yoshinaga Y."/>
            <person name="Zwiers L.-H."/>
            <person name="Turgeon B."/>
            <person name="Goodwin S."/>
            <person name="Spatafora J."/>
            <person name="Crous P."/>
            <person name="Grigoriev I."/>
        </authorList>
    </citation>
    <scope>NUCLEOTIDE SEQUENCE</scope>
    <source>
        <strain evidence="3">CBS 122681</strain>
    </source>
</reference>
<dbReference type="GO" id="GO:0005829">
    <property type="term" value="C:cytosol"/>
    <property type="evidence" value="ECO:0007669"/>
    <property type="project" value="TreeGrafter"/>
</dbReference>
<organism evidence="3 4">
    <name type="scientific">Lophiostoma macrostomum CBS 122681</name>
    <dbReference type="NCBI Taxonomy" id="1314788"/>
    <lineage>
        <taxon>Eukaryota</taxon>
        <taxon>Fungi</taxon>
        <taxon>Dikarya</taxon>
        <taxon>Ascomycota</taxon>
        <taxon>Pezizomycotina</taxon>
        <taxon>Dothideomycetes</taxon>
        <taxon>Pleosporomycetidae</taxon>
        <taxon>Pleosporales</taxon>
        <taxon>Lophiostomataceae</taxon>
        <taxon>Lophiostoma</taxon>
    </lineage>
</organism>
<feature type="transmembrane region" description="Helical" evidence="2">
    <location>
        <begin position="38"/>
        <end position="63"/>
    </location>
</feature>
<dbReference type="CDD" id="cd00448">
    <property type="entry name" value="YjgF_YER057c_UK114_family"/>
    <property type="match status" value="1"/>
</dbReference>
<dbReference type="InterPro" id="IPR035959">
    <property type="entry name" value="RutC-like_sf"/>
</dbReference>
<evidence type="ECO:0008006" key="5">
    <source>
        <dbReference type="Google" id="ProtNLM"/>
    </source>
</evidence>
<dbReference type="GO" id="GO:0019239">
    <property type="term" value="F:deaminase activity"/>
    <property type="evidence" value="ECO:0007669"/>
    <property type="project" value="TreeGrafter"/>
</dbReference>
<sequence>MADVSALIVGQLLQLFLAIAYLAAIYKTVVISQSKSTTTIIPVSAILVIMVSFTAIFTGFLLATGTAVATLAPKLAEQPVVTYLGTQGPILSSGAFTTKGIVYTSGTVPSVNGTIIEGGIAEQTAQVIKNIAAVLEEAGTSWDYVLKTTVFLANMSDYTAMNEVYGALLPTPKPARTAVEVGKLPGDFLIEVEAIAAIPDS</sequence>
<keyword evidence="2" id="KW-0812">Transmembrane</keyword>
<dbReference type="InterPro" id="IPR006175">
    <property type="entry name" value="YjgF/YER057c/UK114"/>
</dbReference>
<evidence type="ECO:0000256" key="2">
    <source>
        <dbReference type="SAM" id="Phobius"/>
    </source>
</evidence>
<dbReference type="Proteomes" id="UP000799324">
    <property type="component" value="Unassembled WGS sequence"/>
</dbReference>
<dbReference type="FunFam" id="3.30.1330.40:FF:000038">
    <property type="entry name" value="Uncharacterized protein"/>
    <property type="match status" value="1"/>
</dbReference>
<dbReference type="Gene3D" id="3.30.1330.40">
    <property type="entry name" value="RutC-like"/>
    <property type="match status" value="1"/>
</dbReference>
<dbReference type="OrthoDB" id="309640at2759"/>
<proteinExistence type="inferred from homology"/>
<feature type="transmembrane region" description="Helical" evidence="2">
    <location>
        <begin position="6"/>
        <end position="26"/>
    </location>
</feature>
<comment type="similarity">
    <text evidence="1">Belongs to the RutC family.</text>
</comment>